<organism evidence="3 4">
    <name type="scientific">Phytophthora megakarya</name>
    <dbReference type="NCBI Taxonomy" id="4795"/>
    <lineage>
        <taxon>Eukaryota</taxon>
        <taxon>Sar</taxon>
        <taxon>Stramenopiles</taxon>
        <taxon>Oomycota</taxon>
        <taxon>Peronosporomycetes</taxon>
        <taxon>Peronosporales</taxon>
        <taxon>Peronosporaceae</taxon>
        <taxon>Phytophthora</taxon>
    </lineage>
</organism>
<protein>
    <submittedName>
        <fullName evidence="3">Pol Polyprotein</fullName>
    </submittedName>
</protein>
<name>A0A225WI45_9STRA</name>
<feature type="domain" description="Tf2-1-like SH3-like" evidence="2">
    <location>
        <begin position="97"/>
        <end position="139"/>
    </location>
</feature>
<dbReference type="Proteomes" id="UP000198211">
    <property type="component" value="Unassembled WGS sequence"/>
</dbReference>
<evidence type="ECO:0000313" key="4">
    <source>
        <dbReference type="Proteomes" id="UP000198211"/>
    </source>
</evidence>
<dbReference type="STRING" id="4795.A0A225WI45"/>
<feature type="compositionally biased region" description="Polar residues" evidence="1">
    <location>
        <begin position="152"/>
        <end position="168"/>
    </location>
</feature>
<reference evidence="4" key="1">
    <citation type="submission" date="2017-03" db="EMBL/GenBank/DDBJ databases">
        <title>Phytopthora megakarya and P. palmivora, two closely related causual agents of cacao black pod achieved similar genome size and gene model numbers by different mechanisms.</title>
        <authorList>
            <person name="Ali S."/>
            <person name="Shao J."/>
            <person name="Larry D.J."/>
            <person name="Kronmiller B."/>
            <person name="Shen D."/>
            <person name="Strem M.D."/>
            <person name="Melnick R.L."/>
            <person name="Guiltinan M.J."/>
            <person name="Tyler B.M."/>
            <person name="Meinhardt L.W."/>
            <person name="Bailey B.A."/>
        </authorList>
    </citation>
    <scope>NUCLEOTIDE SEQUENCE [LARGE SCALE GENOMIC DNA]</scope>
    <source>
        <strain evidence="4">zdho120</strain>
    </source>
</reference>
<dbReference type="InterPro" id="IPR056924">
    <property type="entry name" value="SH3_Tf2-1"/>
</dbReference>
<evidence type="ECO:0000313" key="3">
    <source>
        <dbReference type="EMBL" id="OWZ17376.1"/>
    </source>
</evidence>
<keyword evidence="4" id="KW-1185">Reference proteome</keyword>
<comment type="caution">
    <text evidence="3">The sequence shown here is derived from an EMBL/GenBank/DDBJ whole genome shotgun (WGS) entry which is preliminary data.</text>
</comment>
<feature type="region of interest" description="Disordered" evidence="1">
    <location>
        <begin position="143"/>
        <end position="172"/>
    </location>
</feature>
<dbReference type="Pfam" id="PF24626">
    <property type="entry name" value="SH3_Tf2-1"/>
    <property type="match status" value="1"/>
</dbReference>
<sequence length="195" mass="21500">MASSLSGVGSTVALEQPQNTADTDLAAALTRHRRGQGQELDPDSALKQWALSRNGKLSFGLYKMQLQLLRNRQKMNADNVDRATQNLPTQAVSGLGASKLATRFIGPFMVAERHSSAYTLELPSDMILHPAFYVGHLKPNVLPESSSRDDSPTTTHGGTSAFRQTSSPPREKGISAEWRSKLFLHAHSWYLQWRA</sequence>
<accession>A0A225WI45</accession>
<dbReference type="OrthoDB" id="116372at2759"/>
<evidence type="ECO:0000259" key="2">
    <source>
        <dbReference type="Pfam" id="PF24626"/>
    </source>
</evidence>
<proteinExistence type="predicted"/>
<evidence type="ECO:0000256" key="1">
    <source>
        <dbReference type="SAM" id="MobiDB-lite"/>
    </source>
</evidence>
<dbReference type="EMBL" id="NBNE01000763">
    <property type="protein sequence ID" value="OWZ17376.1"/>
    <property type="molecule type" value="Genomic_DNA"/>
</dbReference>
<dbReference type="AlphaFoldDB" id="A0A225WI45"/>
<gene>
    <name evidence="3" type="ORF">PHMEG_0008684</name>
</gene>